<dbReference type="Proteomes" id="UP000676336">
    <property type="component" value="Unassembled WGS sequence"/>
</dbReference>
<dbReference type="PANTHER" id="PTHR22988:SF66">
    <property type="entry name" value="SERINE_THREONINE-PROTEIN KINASE GENGHIS KHAN"/>
    <property type="match status" value="1"/>
</dbReference>
<dbReference type="SMART" id="SM00133">
    <property type="entry name" value="S_TK_X"/>
    <property type="match status" value="1"/>
</dbReference>
<keyword evidence="4" id="KW-0547">Nucleotide-binding</keyword>
<keyword evidence="2" id="KW-0723">Serine/threonine-protein kinase</keyword>
<dbReference type="PANTHER" id="PTHR22988">
    <property type="entry name" value="MYOTONIC DYSTROPHY S/T KINASE-RELATED"/>
    <property type="match status" value="1"/>
</dbReference>
<comment type="caution">
    <text evidence="10">The sequence shown here is derived from an EMBL/GenBank/DDBJ whole genome shotgun (WGS) entry which is preliminary data.</text>
</comment>
<keyword evidence="6" id="KW-0067">ATP-binding</keyword>
<keyword evidence="3" id="KW-0808">Transferase</keyword>
<dbReference type="Pfam" id="PF00433">
    <property type="entry name" value="Pkinase_C"/>
    <property type="match status" value="1"/>
</dbReference>
<dbReference type="AlphaFoldDB" id="A0A8S3IMI1"/>
<dbReference type="GO" id="GO:0005524">
    <property type="term" value="F:ATP binding"/>
    <property type="evidence" value="ECO:0007669"/>
    <property type="project" value="UniProtKB-KW"/>
</dbReference>
<evidence type="ECO:0000256" key="7">
    <source>
        <dbReference type="ARBA" id="ARBA00047899"/>
    </source>
</evidence>
<organism evidence="10 11">
    <name type="scientific">Rotaria magnacalcarata</name>
    <dbReference type="NCBI Taxonomy" id="392030"/>
    <lineage>
        <taxon>Eukaryota</taxon>
        <taxon>Metazoa</taxon>
        <taxon>Spiralia</taxon>
        <taxon>Gnathifera</taxon>
        <taxon>Rotifera</taxon>
        <taxon>Eurotatoria</taxon>
        <taxon>Bdelloidea</taxon>
        <taxon>Philodinida</taxon>
        <taxon>Philodinidae</taxon>
        <taxon>Rotaria</taxon>
    </lineage>
</organism>
<evidence type="ECO:0000256" key="3">
    <source>
        <dbReference type="ARBA" id="ARBA00022679"/>
    </source>
</evidence>
<evidence type="ECO:0000256" key="2">
    <source>
        <dbReference type="ARBA" id="ARBA00022527"/>
    </source>
</evidence>
<feature type="non-terminal residue" evidence="10">
    <location>
        <position position="1"/>
    </location>
</feature>
<dbReference type="InterPro" id="IPR017892">
    <property type="entry name" value="Pkinase_C"/>
</dbReference>
<evidence type="ECO:0000256" key="1">
    <source>
        <dbReference type="ARBA" id="ARBA00012513"/>
    </source>
</evidence>
<dbReference type="GO" id="GO:0005856">
    <property type="term" value="C:cytoskeleton"/>
    <property type="evidence" value="ECO:0007669"/>
    <property type="project" value="TreeGrafter"/>
</dbReference>
<dbReference type="InterPro" id="IPR050839">
    <property type="entry name" value="Rho-assoc_Ser/Thr_Kinase"/>
</dbReference>
<reference evidence="10" key="1">
    <citation type="submission" date="2021-02" db="EMBL/GenBank/DDBJ databases">
        <authorList>
            <person name="Nowell W R."/>
        </authorList>
    </citation>
    <scope>NUCLEOTIDE SEQUENCE</scope>
</reference>
<sequence length="159" mass="17464">VSDSAKDLLQHLLCSIDIRLGKNGLDDFKNHPFFTSIDWENLRQATAPYVPVVNSPSDTSNFDVDDIEPSNKDVVPPVSHAAFTGHHLPFIGFTHSANNRYSDGATTTSIVSNPTVINTSPSDICDSTNSPINNQNSEYEEAINSLKLQHASLLEELKR</sequence>
<dbReference type="EMBL" id="CAJOBI010334211">
    <property type="protein sequence ID" value="CAF5203444.1"/>
    <property type="molecule type" value="Genomic_DNA"/>
</dbReference>
<evidence type="ECO:0000256" key="8">
    <source>
        <dbReference type="ARBA" id="ARBA00048679"/>
    </source>
</evidence>
<gene>
    <name evidence="10" type="ORF">SMN809_LOCUS76176</name>
</gene>
<dbReference type="GO" id="GO:0004674">
    <property type="term" value="F:protein serine/threonine kinase activity"/>
    <property type="evidence" value="ECO:0007669"/>
    <property type="project" value="UniProtKB-KW"/>
</dbReference>
<comment type="catalytic activity">
    <reaction evidence="8">
        <text>L-seryl-[protein] + ATP = O-phospho-L-seryl-[protein] + ADP + H(+)</text>
        <dbReference type="Rhea" id="RHEA:17989"/>
        <dbReference type="Rhea" id="RHEA-COMP:9863"/>
        <dbReference type="Rhea" id="RHEA-COMP:11604"/>
        <dbReference type="ChEBI" id="CHEBI:15378"/>
        <dbReference type="ChEBI" id="CHEBI:29999"/>
        <dbReference type="ChEBI" id="CHEBI:30616"/>
        <dbReference type="ChEBI" id="CHEBI:83421"/>
        <dbReference type="ChEBI" id="CHEBI:456216"/>
        <dbReference type="EC" id="2.7.11.1"/>
    </reaction>
</comment>
<evidence type="ECO:0000313" key="10">
    <source>
        <dbReference type="EMBL" id="CAF5203444.1"/>
    </source>
</evidence>
<evidence type="ECO:0000256" key="5">
    <source>
        <dbReference type="ARBA" id="ARBA00022777"/>
    </source>
</evidence>
<protein>
    <recommendedName>
        <fullName evidence="1">non-specific serine/threonine protein kinase</fullName>
        <ecNumber evidence="1">2.7.11.1</ecNumber>
    </recommendedName>
</protein>
<name>A0A8S3IMI1_9BILA</name>
<evidence type="ECO:0000256" key="6">
    <source>
        <dbReference type="ARBA" id="ARBA00022840"/>
    </source>
</evidence>
<feature type="non-terminal residue" evidence="10">
    <location>
        <position position="159"/>
    </location>
</feature>
<accession>A0A8S3IMI1</accession>
<dbReference type="GO" id="GO:0005737">
    <property type="term" value="C:cytoplasm"/>
    <property type="evidence" value="ECO:0007669"/>
    <property type="project" value="TreeGrafter"/>
</dbReference>
<dbReference type="GO" id="GO:0031032">
    <property type="term" value="P:actomyosin structure organization"/>
    <property type="evidence" value="ECO:0007669"/>
    <property type="project" value="TreeGrafter"/>
</dbReference>
<keyword evidence="5" id="KW-0418">Kinase</keyword>
<dbReference type="EC" id="2.7.11.1" evidence="1"/>
<dbReference type="PROSITE" id="PS51285">
    <property type="entry name" value="AGC_KINASE_CTER"/>
    <property type="match status" value="1"/>
</dbReference>
<dbReference type="Gene3D" id="3.30.200.20">
    <property type="entry name" value="Phosphorylase Kinase, domain 1"/>
    <property type="match status" value="1"/>
</dbReference>
<evidence type="ECO:0000256" key="4">
    <source>
        <dbReference type="ARBA" id="ARBA00022741"/>
    </source>
</evidence>
<evidence type="ECO:0000259" key="9">
    <source>
        <dbReference type="PROSITE" id="PS51285"/>
    </source>
</evidence>
<dbReference type="Gene3D" id="1.10.510.10">
    <property type="entry name" value="Transferase(Phosphotransferase) domain 1"/>
    <property type="match status" value="1"/>
</dbReference>
<dbReference type="InterPro" id="IPR000961">
    <property type="entry name" value="AGC-kinase_C"/>
</dbReference>
<comment type="catalytic activity">
    <reaction evidence="7">
        <text>L-threonyl-[protein] + ATP = O-phospho-L-threonyl-[protein] + ADP + H(+)</text>
        <dbReference type="Rhea" id="RHEA:46608"/>
        <dbReference type="Rhea" id="RHEA-COMP:11060"/>
        <dbReference type="Rhea" id="RHEA-COMP:11605"/>
        <dbReference type="ChEBI" id="CHEBI:15378"/>
        <dbReference type="ChEBI" id="CHEBI:30013"/>
        <dbReference type="ChEBI" id="CHEBI:30616"/>
        <dbReference type="ChEBI" id="CHEBI:61977"/>
        <dbReference type="ChEBI" id="CHEBI:456216"/>
        <dbReference type="EC" id="2.7.11.1"/>
    </reaction>
</comment>
<feature type="domain" description="AGC-kinase C-terminal" evidence="9">
    <location>
        <begin position="35"/>
        <end position="105"/>
    </location>
</feature>
<proteinExistence type="predicted"/>
<evidence type="ECO:0000313" key="11">
    <source>
        <dbReference type="Proteomes" id="UP000676336"/>
    </source>
</evidence>